<dbReference type="GO" id="GO:0006935">
    <property type="term" value="P:chemotaxis"/>
    <property type="evidence" value="ECO:0007669"/>
    <property type="project" value="InterPro"/>
</dbReference>
<organism evidence="2 3">
    <name type="scientific">Brevundimonas goettingensis</name>
    <dbReference type="NCBI Taxonomy" id="2774190"/>
    <lineage>
        <taxon>Bacteria</taxon>
        <taxon>Pseudomonadati</taxon>
        <taxon>Pseudomonadota</taxon>
        <taxon>Alphaproteobacteria</taxon>
        <taxon>Caulobacterales</taxon>
        <taxon>Caulobacteraceae</taxon>
        <taxon>Brevundimonas</taxon>
    </lineage>
</organism>
<dbReference type="AlphaFoldDB" id="A0A975GUF0"/>
<dbReference type="Proteomes" id="UP000663918">
    <property type="component" value="Chromosome"/>
</dbReference>
<name>A0A975GUF0_9CAUL</name>
<dbReference type="SMART" id="SM00260">
    <property type="entry name" value="CheW"/>
    <property type="match status" value="1"/>
</dbReference>
<accession>A0A975GUF0</accession>
<gene>
    <name evidence="2" type="ORF">IFJ75_11510</name>
</gene>
<dbReference type="Gene3D" id="2.40.50.180">
    <property type="entry name" value="CheA-289, Domain 4"/>
    <property type="match status" value="1"/>
</dbReference>
<evidence type="ECO:0000259" key="1">
    <source>
        <dbReference type="PROSITE" id="PS50851"/>
    </source>
</evidence>
<dbReference type="Pfam" id="PF01584">
    <property type="entry name" value="CheW"/>
    <property type="match status" value="1"/>
</dbReference>
<proteinExistence type="predicted"/>
<reference evidence="2" key="1">
    <citation type="submission" date="2020-09" db="EMBL/GenBank/DDBJ databases">
        <title>Brevundimonas sp. LVF2 isolated from a puddle in Goettingen, Germany.</title>
        <authorList>
            <person name="Friedrich I."/>
            <person name="Klassen A."/>
            <person name="Hannes N."/>
            <person name="Schneider D."/>
            <person name="Hertel R."/>
            <person name="Daniel R."/>
        </authorList>
    </citation>
    <scope>NUCLEOTIDE SEQUENCE</scope>
    <source>
        <strain evidence="2">LVF2</strain>
    </source>
</reference>
<dbReference type="PANTHER" id="PTHR22617">
    <property type="entry name" value="CHEMOTAXIS SENSOR HISTIDINE KINASE-RELATED"/>
    <property type="match status" value="1"/>
</dbReference>
<dbReference type="InterPro" id="IPR036061">
    <property type="entry name" value="CheW-like_dom_sf"/>
</dbReference>
<evidence type="ECO:0000313" key="3">
    <source>
        <dbReference type="Proteomes" id="UP000663918"/>
    </source>
</evidence>
<dbReference type="PANTHER" id="PTHR22617:SF23">
    <property type="entry name" value="CHEMOTAXIS PROTEIN CHEW"/>
    <property type="match status" value="1"/>
</dbReference>
<dbReference type="KEGG" id="bgoe:IFJ75_11510"/>
<keyword evidence="3" id="KW-1185">Reference proteome</keyword>
<dbReference type="GO" id="GO:0007165">
    <property type="term" value="P:signal transduction"/>
    <property type="evidence" value="ECO:0007669"/>
    <property type="project" value="InterPro"/>
</dbReference>
<dbReference type="PROSITE" id="PS50851">
    <property type="entry name" value="CHEW"/>
    <property type="match status" value="1"/>
</dbReference>
<protein>
    <submittedName>
        <fullName evidence="2">Chemotaxis protein CheW</fullName>
    </submittedName>
</protein>
<feature type="domain" description="CheW-like" evidence="1">
    <location>
        <begin position="9"/>
        <end position="149"/>
    </location>
</feature>
<dbReference type="Gene3D" id="2.30.30.40">
    <property type="entry name" value="SH3 Domains"/>
    <property type="match status" value="1"/>
</dbReference>
<dbReference type="SUPFAM" id="SSF50341">
    <property type="entry name" value="CheW-like"/>
    <property type="match status" value="1"/>
</dbReference>
<dbReference type="InterPro" id="IPR039315">
    <property type="entry name" value="CheW"/>
</dbReference>
<dbReference type="GO" id="GO:0005829">
    <property type="term" value="C:cytosol"/>
    <property type="evidence" value="ECO:0007669"/>
    <property type="project" value="TreeGrafter"/>
</dbReference>
<sequence>MSQPTTDGVQGLVSVRVGNQTFGAPVLSVQDVIAPVRIDRVPRAPAEVAGSLNLRGRIVTAIDMRRRLGMTPREADQPHMCVIVESAGELYALQVDDVGDVLWLDLAAQEPQPITLASEWRALCAGLYRLDDDLMLVLDIPAVLALPALNPAALTAPLAA</sequence>
<dbReference type="InterPro" id="IPR002545">
    <property type="entry name" value="CheW-lke_dom"/>
</dbReference>
<evidence type="ECO:0000313" key="2">
    <source>
        <dbReference type="EMBL" id="QTC89921.1"/>
    </source>
</evidence>
<dbReference type="RefSeq" id="WP_207868322.1">
    <property type="nucleotide sequence ID" value="NZ_CP062222.1"/>
</dbReference>
<dbReference type="EMBL" id="CP062222">
    <property type="protein sequence ID" value="QTC89921.1"/>
    <property type="molecule type" value="Genomic_DNA"/>
</dbReference>